<dbReference type="Proteomes" id="UP000887566">
    <property type="component" value="Unplaced"/>
</dbReference>
<dbReference type="InterPro" id="IPR003645">
    <property type="entry name" value="Fol_N"/>
</dbReference>
<keyword evidence="1" id="KW-0732">Signal</keyword>
<feature type="domain" description="Follistatin-like" evidence="2">
    <location>
        <begin position="24"/>
        <end position="47"/>
    </location>
</feature>
<evidence type="ECO:0000256" key="1">
    <source>
        <dbReference type="SAM" id="SignalP"/>
    </source>
</evidence>
<dbReference type="AlphaFoldDB" id="A0A914VXG1"/>
<accession>A0A914VXG1</accession>
<feature type="domain" description="Follistatin-like" evidence="2">
    <location>
        <begin position="157"/>
        <end position="180"/>
    </location>
</feature>
<name>A0A914VXG1_9BILA</name>
<dbReference type="SMART" id="SM00274">
    <property type="entry name" value="FOLN"/>
    <property type="match status" value="3"/>
</dbReference>
<protein>
    <submittedName>
        <fullName evidence="4">Follistatin-like domain-containing protein</fullName>
    </submittedName>
</protein>
<feature type="domain" description="Follistatin-like" evidence="2">
    <location>
        <begin position="241"/>
        <end position="266"/>
    </location>
</feature>
<keyword evidence="3" id="KW-1185">Reference proteome</keyword>
<reference evidence="4" key="1">
    <citation type="submission" date="2022-11" db="UniProtKB">
        <authorList>
            <consortium name="WormBaseParasite"/>
        </authorList>
    </citation>
    <scope>IDENTIFICATION</scope>
</reference>
<sequence>MKTAFLSTALLCLWLTASAGKVDKCATVRCSECRECKLNNKGEPRCIYKSGCCPAGQTLVNCFVSPCMPATTQKNCPGAAQCIEDYCGGCNAHYYDKSLNEICIKGVVVPVCSSLILNPNNELNRNSSFENIMIKAAFLSATLVCLWLTTNACKMDKCATVKCTECHECKLNNEGEPRCIYKSGCCPAGQPLVNCFVSPCMPATTQNNCPGAAQCIEDYCGGCNAHYYDKSLNEICTGADKCSDIPCPLGKKCVYSPKQCFTTPCPQYECQ</sequence>
<proteinExistence type="predicted"/>
<dbReference type="WBParaSite" id="PSAMB.scaffold267size60103.g3949.t1">
    <property type="protein sequence ID" value="PSAMB.scaffold267size60103.g3949.t1"/>
    <property type="gene ID" value="PSAMB.scaffold267size60103.g3949"/>
</dbReference>
<feature type="signal peptide" evidence="1">
    <location>
        <begin position="1"/>
        <end position="19"/>
    </location>
</feature>
<organism evidence="3 4">
    <name type="scientific">Plectus sambesii</name>
    <dbReference type="NCBI Taxonomy" id="2011161"/>
    <lineage>
        <taxon>Eukaryota</taxon>
        <taxon>Metazoa</taxon>
        <taxon>Ecdysozoa</taxon>
        <taxon>Nematoda</taxon>
        <taxon>Chromadorea</taxon>
        <taxon>Plectida</taxon>
        <taxon>Plectina</taxon>
        <taxon>Plectoidea</taxon>
        <taxon>Plectidae</taxon>
        <taxon>Plectus</taxon>
    </lineage>
</organism>
<evidence type="ECO:0000313" key="3">
    <source>
        <dbReference type="Proteomes" id="UP000887566"/>
    </source>
</evidence>
<evidence type="ECO:0000313" key="4">
    <source>
        <dbReference type="WBParaSite" id="PSAMB.scaffold267size60103.g3949.t1"/>
    </source>
</evidence>
<evidence type="ECO:0000259" key="2">
    <source>
        <dbReference type="SMART" id="SM00274"/>
    </source>
</evidence>
<feature type="chain" id="PRO_5037182942" evidence="1">
    <location>
        <begin position="20"/>
        <end position="271"/>
    </location>
</feature>